<dbReference type="AlphaFoldDB" id="A0ABD3H4J5"/>
<reference evidence="4 5" key="1">
    <citation type="submission" date="2024-09" db="EMBL/GenBank/DDBJ databases">
        <title>Chromosome-scale assembly of Riccia sorocarpa.</title>
        <authorList>
            <person name="Paukszto L."/>
        </authorList>
    </citation>
    <scope>NUCLEOTIDE SEQUENCE [LARGE SCALE GENOMIC DNA]</scope>
    <source>
        <strain evidence="4">LP-2024</strain>
        <tissue evidence="4">Aerial parts of the thallus</tissue>
    </source>
</reference>
<dbReference type="InterPro" id="IPR049172">
    <property type="entry name" value="DUF6857_pln"/>
</dbReference>
<dbReference type="Pfam" id="PF06075">
    <property type="entry name" value="DUF936"/>
    <property type="match status" value="1"/>
</dbReference>
<feature type="domain" description="DUF6857" evidence="3">
    <location>
        <begin position="478"/>
        <end position="904"/>
    </location>
</feature>
<feature type="compositionally biased region" description="Polar residues" evidence="1">
    <location>
        <begin position="745"/>
        <end position="761"/>
    </location>
</feature>
<feature type="compositionally biased region" description="Basic and acidic residues" evidence="1">
    <location>
        <begin position="769"/>
        <end position="778"/>
    </location>
</feature>
<dbReference type="EMBL" id="JBJQOH010000005">
    <property type="protein sequence ID" value="KAL3686338.1"/>
    <property type="molecule type" value="Genomic_DNA"/>
</dbReference>
<dbReference type="InterPro" id="IPR048297">
    <property type="entry name" value="DUF936_dom_pln"/>
</dbReference>
<sequence length="967" mass="103745">MASLTPGVLMKLVHHMNSDVRVAGEHRSVLLQVINIVPALAGSELWPNKGFYVQVSDSSHSMFVSLAEEQDDLIMSDKLQLGQFIHVEKLESGSPYPLLRGLRPLPGRHQCIGTPEEITAASISSDSSSQVVLPGSVPFSALDAYSRTSSRRYDTSSAETVASRFAERCSSYGSERPLSGSSDSHTLSKTSSDRSCSGASDDLASRLNERLSRSSVERPRSSLSSDTSGAAADFCKDETGEVSSKVKGGRIIKSKVFLDVFNSAVPRAARSVASSPVHSTPTSVASDRASSAAFKALSSVEKLVAKRRVIPCTEDRTVPYRGDPSPVTFRGRQGSPGVKRSASVGKSPRINIVTVTDGNKRRSLGGVLKAGEVVAVSSKSIRKSWEGAVAAKDSRERAVVKQGKADLKTALRASVAVTRRLSDSNGCNNGLVVKWQDKVLVSPQQPVTTKQGVKVAKDIPSETVADPPAGGTSTKLLVHHKKWTDGSVSWESLPASLSILGKEAMHKRSVASLAAIEALQEASAAESVIRSLSMFADLSASAKPEFPQATVEQFLAFYQSLNQATKVADALAKSRRIEKTEAVAAVPAHADVPVDIPSERLKICAEKMKNAALWIGAALASDLASFSLHTKQGYNSSKTSLKRDANKASTQAVVVIEASFPVPPLEPSVTPFPKEPSTNPKRQPQHAVPASPNKIPVRTALSSVPQTMMEKRRTMLEGGSEQRQASPVKAFGSSCRQRSVHSGLLNKSMNLGSVNNGSTVSAKMANRSPSEKPKEEARTSSGVTHWTRGCGLLETAELAVRLQSEAQAWFLQFMESALDGGFQLRTVLDLPTKGNSMQKVSSQSDNGHIAAMLSQLKRVNDWLDLVASSKPDAADDKLVETLARLKRKIYKFLLQHVESAASALCNQESMTTSMNSTAAAPKDCEGFRFKFVQVPVTCTREQIGGSHEGDYWTVPKGDYMMGVFSLK</sequence>
<feature type="compositionally biased region" description="Low complexity" evidence="1">
    <location>
        <begin position="178"/>
        <end position="190"/>
    </location>
</feature>
<evidence type="ECO:0000313" key="4">
    <source>
        <dbReference type="EMBL" id="KAL3686338.1"/>
    </source>
</evidence>
<feature type="compositionally biased region" description="Basic and acidic residues" evidence="1">
    <location>
        <begin position="203"/>
        <end position="220"/>
    </location>
</feature>
<feature type="domain" description="DUF936" evidence="2">
    <location>
        <begin position="4"/>
        <end position="119"/>
    </location>
</feature>
<evidence type="ECO:0000256" key="1">
    <source>
        <dbReference type="SAM" id="MobiDB-lite"/>
    </source>
</evidence>
<organism evidence="4 5">
    <name type="scientific">Riccia sorocarpa</name>
    <dbReference type="NCBI Taxonomy" id="122646"/>
    <lineage>
        <taxon>Eukaryota</taxon>
        <taxon>Viridiplantae</taxon>
        <taxon>Streptophyta</taxon>
        <taxon>Embryophyta</taxon>
        <taxon>Marchantiophyta</taxon>
        <taxon>Marchantiopsida</taxon>
        <taxon>Marchantiidae</taxon>
        <taxon>Marchantiales</taxon>
        <taxon>Ricciaceae</taxon>
        <taxon>Riccia</taxon>
    </lineage>
</organism>
<name>A0ABD3H4J5_9MARC</name>
<keyword evidence="5" id="KW-1185">Reference proteome</keyword>
<proteinExistence type="predicted"/>
<protein>
    <submittedName>
        <fullName evidence="4">Uncharacterized protein</fullName>
    </submittedName>
</protein>
<evidence type="ECO:0000259" key="3">
    <source>
        <dbReference type="Pfam" id="PF21647"/>
    </source>
</evidence>
<accession>A0ABD3H4J5</accession>
<dbReference type="InterPro" id="IPR010341">
    <property type="entry name" value="DUF936_pln"/>
</dbReference>
<feature type="region of interest" description="Disordered" evidence="1">
    <location>
        <begin position="321"/>
        <end position="343"/>
    </location>
</feature>
<dbReference type="Pfam" id="PF21647">
    <property type="entry name" value="DUF6857"/>
    <property type="match status" value="1"/>
</dbReference>
<evidence type="ECO:0000313" key="5">
    <source>
        <dbReference type="Proteomes" id="UP001633002"/>
    </source>
</evidence>
<dbReference type="Proteomes" id="UP001633002">
    <property type="component" value="Unassembled WGS sequence"/>
</dbReference>
<dbReference type="PANTHER" id="PTHR31928">
    <property type="entry name" value="EXPRESSED PROTEIN"/>
    <property type="match status" value="1"/>
</dbReference>
<feature type="region of interest" description="Disordered" evidence="1">
    <location>
        <begin position="665"/>
        <end position="783"/>
    </location>
</feature>
<dbReference type="PANTHER" id="PTHR31928:SF4">
    <property type="entry name" value="OS08G0541500 PROTEIN"/>
    <property type="match status" value="1"/>
</dbReference>
<comment type="caution">
    <text evidence="4">The sequence shown here is derived from an EMBL/GenBank/DDBJ whole genome shotgun (WGS) entry which is preliminary data.</text>
</comment>
<feature type="region of interest" description="Disordered" evidence="1">
    <location>
        <begin position="172"/>
        <end position="230"/>
    </location>
</feature>
<gene>
    <name evidence="4" type="ORF">R1sor_008912</name>
</gene>
<evidence type="ECO:0000259" key="2">
    <source>
        <dbReference type="Pfam" id="PF06075"/>
    </source>
</evidence>